<gene>
    <name evidence="2" type="ORF">BJ508DRAFT_331370</name>
</gene>
<proteinExistence type="predicted"/>
<dbReference type="Proteomes" id="UP000275078">
    <property type="component" value="Unassembled WGS sequence"/>
</dbReference>
<dbReference type="EMBL" id="ML119749">
    <property type="protein sequence ID" value="RPA76198.1"/>
    <property type="molecule type" value="Genomic_DNA"/>
</dbReference>
<dbReference type="InterPro" id="IPR011333">
    <property type="entry name" value="SKP1/BTB/POZ_sf"/>
</dbReference>
<evidence type="ECO:0000313" key="2">
    <source>
        <dbReference type="EMBL" id="RPA76198.1"/>
    </source>
</evidence>
<dbReference type="Gene3D" id="3.30.710.10">
    <property type="entry name" value="Potassium Channel Kv1.1, Chain A"/>
    <property type="match status" value="1"/>
</dbReference>
<sequence length="411" mass="46942">MTQKRASCDEEYACPVCKKPKLSRSNLRHHLLSECLEADEKTKTELPPVLPANEFASNGDLILSVAKGNSNESTNFRVDSRVLVASSPVFARMLDYDSQFSEGRMLREWYPGSDPVVLKLDDKPESLRTVFLILFLRNAEVPKEVSLQEFAEFAVVVDKYDLTVAVQLWTEIWKKDLDVKDALICAKCKYLLLISWVFSYDEFFEESTRTIILDFVLKPGLQFEFVDRMDGGKVHNLPDETSQCILERLREKMKESFHQIHAPFEREEETRIEGIGTKCFHFRYPSPYMSLEIAKAAQVCDYMQLGSLHEAMKKRNTRWMQLREEVDGGVLPVSLGNLCAEVLYLKDPVYDVVLPGCNENHNLCSWLRNVHPIIQDLQKVVCLQLSEFPSKAKNDAAQGTVEPSETGNEVG</sequence>
<evidence type="ECO:0000259" key="1">
    <source>
        <dbReference type="PROSITE" id="PS50097"/>
    </source>
</evidence>
<reference evidence="2 3" key="1">
    <citation type="journal article" date="2018" name="Nat. Ecol. Evol.">
        <title>Pezizomycetes genomes reveal the molecular basis of ectomycorrhizal truffle lifestyle.</title>
        <authorList>
            <person name="Murat C."/>
            <person name="Payen T."/>
            <person name="Noel B."/>
            <person name="Kuo A."/>
            <person name="Morin E."/>
            <person name="Chen J."/>
            <person name="Kohler A."/>
            <person name="Krizsan K."/>
            <person name="Balestrini R."/>
            <person name="Da Silva C."/>
            <person name="Montanini B."/>
            <person name="Hainaut M."/>
            <person name="Levati E."/>
            <person name="Barry K.W."/>
            <person name="Belfiori B."/>
            <person name="Cichocki N."/>
            <person name="Clum A."/>
            <person name="Dockter R.B."/>
            <person name="Fauchery L."/>
            <person name="Guy J."/>
            <person name="Iotti M."/>
            <person name="Le Tacon F."/>
            <person name="Lindquist E.A."/>
            <person name="Lipzen A."/>
            <person name="Malagnac F."/>
            <person name="Mello A."/>
            <person name="Molinier V."/>
            <person name="Miyauchi S."/>
            <person name="Poulain J."/>
            <person name="Riccioni C."/>
            <person name="Rubini A."/>
            <person name="Sitrit Y."/>
            <person name="Splivallo R."/>
            <person name="Traeger S."/>
            <person name="Wang M."/>
            <person name="Zifcakova L."/>
            <person name="Wipf D."/>
            <person name="Zambonelli A."/>
            <person name="Paolocci F."/>
            <person name="Nowrousian M."/>
            <person name="Ottonello S."/>
            <person name="Baldrian P."/>
            <person name="Spatafora J.W."/>
            <person name="Henrissat B."/>
            <person name="Nagy L.G."/>
            <person name="Aury J.M."/>
            <person name="Wincker P."/>
            <person name="Grigoriev I.V."/>
            <person name="Bonfante P."/>
            <person name="Martin F.M."/>
        </authorList>
    </citation>
    <scope>NUCLEOTIDE SEQUENCE [LARGE SCALE GENOMIC DNA]</scope>
    <source>
        <strain evidence="2 3">RN42</strain>
    </source>
</reference>
<dbReference type="AlphaFoldDB" id="A0A3N4HUJ5"/>
<evidence type="ECO:0000313" key="3">
    <source>
        <dbReference type="Proteomes" id="UP000275078"/>
    </source>
</evidence>
<keyword evidence="3" id="KW-1185">Reference proteome</keyword>
<feature type="domain" description="BTB" evidence="1">
    <location>
        <begin position="59"/>
        <end position="143"/>
    </location>
</feature>
<dbReference type="OrthoDB" id="5275938at2759"/>
<dbReference type="PROSITE" id="PS50097">
    <property type="entry name" value="BTB"/>
    <property type="match status" value="1"/>
</dbReference>
<name>A0A3N4HUJ5_ASCIM</name>
<dbReference type="InterPro" id="IPR000210">
    <property type="entry name" value="BTB/POZ_dom"/>
</dbReference>
<organism evidence="2 3">
    <name type="scientific">Ascobolus immersus RN42</name>
    <dbReference type="NCBI Taxonomy" id="1160509"/>
    <lineage>
        <taxon>Eukaryota</taxon>
        <taxon>Fungi</taxon>
        <taxon>Dikarya</taxon>
        <taxon>Ascomycota</taxon>
        <taxon>Pezizomycotina</taxon>
        <taxon>Pezizomycetes</taxon>
        <taxon>Pezizales</taxon>
        <taxon>Ascobolaceae</taxon>
        <taxon>Ascobolus</taxon>
    </lineage>
</organism>
<protein>
    <recommendedName>
        <fullName evidence="1">BTB domain-containing protein</fullName>
    </recommendedName>
</protein>
<accession>A0A3N4HUJ5</accession>
<dbReference type="STRING" id="1160509.A0A3N4HUJ5"/>